<sequence length="313" mass="33828">MKFKDYYEALGVERTATLADIKKAYRKLAHKYHPDVSADPDSEAKFKDVAEAYATLKNPEKREAYDNLGKHPAGESFTPPPDWQQHFHTGEAGLDDVDLADLFSAFGRGGGGGSGGGHRRQSFPVPGQDYEIAAPVTLEQIHRADQIELSAELPEYDANGLAHRVPRTFQITIPKSAANGQRLRLAGKGGPGFNGGRPGDLYVSLVLQPHPLYRPDGRDLYLDLPLAPWEAVLGASVHVPTLAGTVELNVKPGTTAGQKLRLAKRGLASADGSVGALYAVVRIEVPKTVSAREHELLEQLAAASNFNPRTHFA</sequence>
<name>A0A226WW17_CABSO</name>
<dbReference type="SUPFAM" id="SSF49493">
    <property type="entry name" value="HSP40/DnaJ peptide-binding domain"/>
    <property type="match status" value="2"/>
</dbReference>
<feature type="domain" description="J" evidence="2">
    <location>
        <begin position="5"/>
        <end position="69"/>
    </location>
</feature>
<dbReference type="Gene3D" id="1.10.287.110">
    <property type="entry name" value="DnaJ domain"/>
    <property type="match status" value="1"/>
</dbReference>
<evidence type="ECO:0000256" key="1">
    <source>
        <dbReference type="ARBA" id="ARBA00023186"/>
    </source>
</evidence>
<dbReference type="RefSeq" id="WP_089163248.1">
    <property type="nucleotide sequence ID" value="NZ_MTHB01000181.1"/>
</dbReference>
<dbReference type="CDD" id="cd10747">
    <property type="entry name" value="DnaJ_C"/>
    <property type="match status" value="1"/>
</dbReference>
<evidence type="ECO:0000259" key="2">
    <source>
        <dbReference type="PROSITE" id="PS50076"/>
    </source>
</evidence>
<dbReference type="PANTHER" id="PTHR43096:SF52">
    <property type="entry name" value="DNAJ HOMOLOG 1, MITOCHONDRIAL-RELATED"/>
    <property type="match status" value="1"/>
</dbReference>
<dbReference type="GO" id="GO:0005737">
    <property type="term" value="C:cytoplasm"/>
    <property type="evidence" value="ECO:0007669"/>
    <property type="project" value="TreeGrafter"/>
</dbReference>
<dbReference type="Proteomes" id="UP000214720">
    <property type="component" value="Unassembled WGS sequence"/>
</dbReference>
<dbReference type="Pfam" id="PF01556">
    <property type="entry name" value="DnaJ_C"/>
    <property type="match status" value="1"/>
</dbReference>
<gene>
    <name evidence="3" type="ORF">BSU04_27200</name>
</gene>
<comment type="caution">
    <text evidence="3">The sequence shown here is derived from an EMBL/GenBank/DDBJ whole genome shotgun (WGS) entry which is preliminary data.</text>
</comment>
<dbReference type="CDD" id="cd06257">
    <property type="entry name" value="DnaJ"/>
    <property type="match status" value="1"/>
</dbReference>
<dbReference type="FunFam" id="2.60.260.20:FF:000013">
    <property type="entry name" value="DnaJ subfamily B member 11"/>
    <property type="match status" value="1"/>
</dbReference>
<evidence type="ECO:0000313" key="3">
    <source>
        <dbReference type="EMBL" id="OXC75381.1"/>
    </source>
</evidence>
<dbReference type="GO" id="GO:0042026">
    <property type="term" value="P:protein refolding"/>
    <property type="evidence" value="ECO:0007669"/>
    <property type="project" value="TreeGrafter"/>
</dbReference>
<dbReference type="EMBL" id="MTHB01000181">
    <property type="protein sequence ID" value="OXC75381.1"/>
    <property type="molecule type" value="Genomic_DNA"/>
</dbReference>
<organism evidence="3 4">
    <name type="scientific">Caballeronia sordidicola</name>
    <name type="common">Burkholderia sordidicola</name>
    <dbReference type="NCBI Taxonomy" id="196367"/>
    <lineage>
        <taxon>Bacteria</taxon>
        <taxon>Pseudomonadati</taxon>
        <taxon>Pseudomonadota</taxon>
        <taxon>Betaproteobacteria</taxon>
        <taxon>Burkholderiales</taxon>
        <taxon>Burkholderiaceae</taxon>
        <taxon>Caballeronia</taxon>
    </lineage>
</organism>
<dbReference type="PROSITE" id="PS50076">
    <property type="entry name" value="DNAJ_2"/>
    <property type="match status" value="1"/>
</dbReference>
<dbReference type="Pfam" id="PF00226">
    <property type="entry name" value="DnaJ"/>
    <property type="match status" value="1"/>
</dbReference>
<dbReference type="Gene3D" id="2.60.260.20">
    <property type="entry name" value="Urease metallochaperone UreE, N-terminal domain"/>
    <property type="match status" value="2"/>
</dbReference>
<reference evidence="4" key="1">
    <citation type="submission" date="2017-01" db="EMBL/GenBank/DDBJ databases">
        <title>Genome Analysis of Deinococcus marmoris KOPRI26562.</title>
        <authorList>
            <person name="Kim J.H."/>
            <person name="Oh H.-M."/>
        </authorList>
    </citation>
    <scope>NUCLEOTIDE SEQUENCE [LARGE SCALE GENOMIC DNA]</scope>
    <source>
        <strain evidence="4">PAMC 26633</strain>
    </source>
</reference>
<proteinExistence type="predicted"/>
<dbReference type="OrthoDB" id="9779889at2"/>
<dbReference type="eggNOG" id="COG0484">
    <property type="taxonomic scope" value="Bacteria"/>
</dbReference>
<dbReference type="AlphaFoldDB" id="A0A226WW17"/>
<dbReference type="InterPro" id="IPR001623">
    <property type="entry name" value="DnaJ_domain"/>
</dbReference>
<dbReference type="GO" id="GO:0051082">
    <property type="term" value="F:unfolded protein binding"/>
    <property type="evidence" value="ECO:0007669"/>
    <property type="project" value="InterPro"/>
</dbReference>
<protein>
    <submittedName>
        <fullName evidence="3">DnaJ-class molecular chaperone CbpA</fullName>
    </submittedName>
</protein>
<dbReference type="SMART" id="SM00271">
    <property type="entry name" value="DnaJ"/>
    <property type="match status" value="1"/>
</dbReference>
<dbReference type="PANTHER" id="PTHR43096">
    <property type="entry name" value="DNAJ HOMOLOG 1, MITOCHONDRIAL-RELATED"/>
    <property type="match status" value="1"/>
</dbReference>
<evidence type="ECO:0000313" key="4">
    <source>
        <dbReference type="Proteomes" id="UP000214720"/>
    </source>
</evidence>
<accession>A0A226WW17</accession>
<dbReference type="InterPro" id="IPR008971">
    <property type="entry name" value="HSP40/DnaJ_pept-bd"/>
</dbReference>
<dbReference type="PROSITE" id="PS00636">
    <property type="entry name" value="DNAJ_1"/>
    <property type="match status" value="1"/>
</dbReference>
<dbReference type="PRINTS" id="PR00625">
    <property type="entry name" value="JDOMAIN"/>
</dbReference>
<dbReference type="InterPro" id="IPR036869">
    <property type="entry name" value="J_dom_sf"/>
</dbReference>
<dbReference type="SUPFAM" id="SSF46565">
    <property type="entry name" value="Chaperone J-domain"/>
    <property type="match status" value="1"/>
</dbReference>
<dbReference type="InterPro" id="IPR002939">
    <property type="entry name" value="DnaJ_C"/>
</dbReference>
<keyword evidence="1" id="KW-0143">Chaperone</keyword>
<dbReference type="InterPro" id="IPR018253">
    <property type="entry name" value="DnaJ_domain_CS"/>
</dbReference>